<organism evidence="1 2">
    <name type="scientific">Ooceraea biroi</name>
    <name type="common">Clonal raider ant</name>
    <name type="synonym">Cerapachys biroi</name>
    <dbReference type="NCBI Taxonomy" id="2015173"/>
    <lineage>
        <taxon>Eukaryota</taxon>
        <taxon>Metazoa</taxon>
        <taxon>Ecdysozoa</taxon>
        <taxon>Arthropoda</taxon>
        <taxon>Hexapoda</taxon>
        <taxon>Insecta</taxon>
        <taxon>Pterygota</taxon>
        <taxon>Neoptera</taxon>
        <taxon>Endopterygota</taxon>
        <taxon>Hymenoptera</taxon>
        <taxon>Apocrita</taxon>
        <taxon>Aculeata</taxon>
        <taxon>Formicoidea</taxon>
        <taxon>Formicidae</taxon>
        <taxon>Dorylinae</taxon>
        <taxon>Ooceraea</taxon>
    </lineage>
</organism>
<dbReference type="Proteomes" id="UP000279307">
    <property type="component" value="Chromosome 3"/>
</dbReference>
<accession>A0A3L8DVB2</accession>
<evidence type="ECO:0008006" key="3">
    <source>
        <dbReference type="Google" id="ProtNLM"/>
    </source>
</evidence>
<dbReference type="InterPro" id="IPR036047">
    <property type="entry name" value="F-box-like_dom_sf"/>
</dbReference>
<evidence type="ECO:0000313" key="2">
    <source>
        <dbReference type="Proteomes" id="UP000279307"/>
    </source>
</evidence>
<proteinExistence type="predicted"/>
<dbReference type="Gene3D" id="1.20.1280.50">
    <property type="match status" value="1"/>
</dbReference>
<name>A0A3L8DVB2_OOCBI</name>
<comment type="caution">
    <text evidence="1">The sequence shown here is derived from an EMBL/GenBank/DDBJ whole genome shotgun (WGS) entry which is preliminary data.</text>
</comment>
<evidence type="ECO:0000313" key="1">
    <source>
        <dbReference type="EMBL" id="RLU24374.1"/>
    </source>
</evidence>
<dbReference type="PANTHER" id="PTHR31350">
    <property type="entry name" value="SI:DKEY-261L7.2"/>
    <property type="match status" value="1"/>
</dbReference>
<dbReference type="OrthoDB" id="7544578at2759"/>
<gene>
    <name evidence="1" type="ORF">DMN91_002462</name>
</gene>
<sequence length="503" mass="60153">MATISNLPEEMIKFILCNNSINIQDIFNFCTTCKNFNTILEDNVFWKRKFYLRWPRLKTINEKEICTQKGYVDFRKAVETRVKCGKKLRFFLTQINKKYYRRRNGTILSSPINIDEKGLNLLMNPNEMNSLNSYFLIDEVTSLLERSERKHKDDLPNSYYTCKKLLPHLRHYYQRNIWQEFSKRPAEQQLLEEAATFVAQWYQPRKDILYSDIDTKLNNIVQEVLVHLKLKNPKHPIFLASPEQFLFWKNNYINENQWENHDARQILNTLCQIFLSKLNFRRIVYSEETNIRRKYFINYVLEEKVGDSLLLTIVFQSVVRRLGICCDLIIPFADDFLAVVETQCFLTWQPKYNVTNPEYFDINILHNEVRLSKCDRPRTSLEEALYITRYGVYNTFGKINSAQLIELINWRIVHKFSSMNLAHKDNRYSLELLYLIKPCNMNTLMQLSFYYLQRRMSQRPIITAIKKLIDYSVESTTTSRVKRTLEGLQRMERENSVTIGRHL</sequence>
<dbReference type="EMBL" id="QOIP01000003">
    <property type="protein sequence ID" value="RLU24374.1"/>
    <property type="molecule type" value="Genomic_DNA"/>
</dbReference>
<dbReference type="SUPFAM" id="SSF81383">
    <property type="entry name" value="F-box domain"/>
    <property type="match status" value="1"/>
</dbReference>
<dbReference type="AlphaFoldDB" id="A0A3L8DVB2"/>
<dbReference type="PANTHER" id="PTHR31350:SF21">
    <property type="entry name" value="F-BOX ONLY PROTEIN 21"/>
    <property type="match status" value="1"/>
</dbReference>
<protein>
    <recommendedName>
        <fullName evidence="3">F-box only protein</fullName>
    </recommendedName>
</protein>
<reference evidence="1 2" key="1">
    <citation type="journal article" date="2018" name="Genome Res.">
        <title>The genomic architecture and molecular evolution of ant odorant receptors.</title>
        <authorList>
            <person name="McKenzie S.K."/>
            <person name="Kronauer D.J.C."/>
        </authorList>
    </citation>
    <scope>NUCLEOTIDE SEQUENCE [LARGE SCALE GENOMIC DNA]</scope>
    <source>
        <strain evidence="1">Clonal line C1</strain>
    </source>
</reference>